<gene>
    <name evidence="1" type="ORF">FIE12Z_8832</name>
</gene>
<sequence length="287" mass="32901">MLTADTTFHDLSVVNPGFATHPITWTEFHLRVVDCTFNQITDNVLLQAPEDKARTASAEKVATRYAHSLKSVYVADLLIRRGSSTLLSFVQEHPAFYFAGSLIHRASGCDVYRIDKEKLNAVNDNPAMGIPEPIFGYYRYDIDNVRRKRHTAPGAPRGMNNDAVQRIYDRRLARMVPQDWRTDPYITRLLVTNDEDHDHAYVYKADIPWRLLKCLHHPTRSFDEPDLFPSVSWVKVPFKPYDSFSERIVLHLVGVEHAPALQAVPDVRLAGQRRKFGETEEPSESDR</sequence>
<accession>A0A395MIB9</accession>
<proteinExistence type="predicted"/>
<protein>
    <submittedName>
        <fullName evidence="1">Uncharacterized protein</fullName>
    </submittedName>
</protein>
<dbReference type="Proteomes" id="UP000265631">
    <property type="component" value="Unassembled WGS sequence"/>
</dbReference>
<organism evidence="1 2">
    <name type="scientific">Fusarium flagelliforme</name>
    <dbReference type="NCBI Taxonomy" id="2675880"/>
    <lineage>
        <taxon>Eukaryota</taxon>
        <taxon>Fungi</taxon>
        <taxon>Dikarya</taxon>
        <taxon>Ascomycota</taxon>
        <taxon>Pezizomycotina</taxon>
        <taxon>Sordariomycetes</taxon>
        <taxon>Hypocreomycetidae</taxon>
        <taxon>Hypocreales</taxon>
        <taxon>Nectriaceae</taxon>
        <taxon>Fusarium</taxon>
        <taxon>Fusarium incarnatum-equiseti species complex</taxon>
    </lineage>
</organism>
<dbReference type="EMBL" id="PXXK01000279">
    <property type="protein sequence ID" value="RFN46899.1"/>
    <property type="molecule type" value="Genomic_DNA"/>
</dbReference>
<keyword evidence="2" id="KW-1185">Reference proteome</keyword>
<name>A0A395MIB9_9HYPO</name>
<comment type="caution">
    <text evidence="1">The sequence shown here is derived from an EMBL/GenBank/DDBJ whole genome shotgun (WGS) entry which is preliminary data.</text>
</comment>
<evidence type="ECO:0000313" key="1">
    <source>
        <dbReference type="EMBL" id="RFN46899.1"/>
    </source>
</evidence>
<reference evidence="1 2" key="1">
    <citation type="journal article" date="2018" name="PLoS Pathog.">
        <title>Evolution of structural diversity of trichothecenes, a family of toxins produced by plant pathogenic and entomopathogenic fungi.</title>
        <authorList>
            <person name="Proctor R.H."/>
            <person name="McCormick S.P."/>
            <person name="Kim H.S."/>
            <person name="Cardoza R.E."/>
            <person name="Stanley A.M."/>
            <person name="Lindo L."/>
            <person name="Kelly A."/>
            <person name="Brown D.W."/>
            <person name="Lee T."/>
            <person name="Vaughan M.M."/>
            <person name="Alexander N.J."/>
            <person name="Busman M."/>
            <person name="Gutierrez S."/>
        </authorList>
    </citation>
    <scope>NUCLEOTIDE SEQUENCE [LARGE SCALE GENOMIC DNA]</scope>
    <source>
        <strain evidence="1 2">NRRL 13405</strain>
    </source>
</reference>
<dbReference type="AlphaFoldDB" id="A0A395MIB9"/>
<evidence type="ECO:0000313" key="2">
    <source>
        <dbReference type="Proteomes" id="UP000265631"/>
    </source>
</evidence>